<dbReference type="InParanoid" id="K3X227"/>
<feature type="compositionally biased region" description="Polar residues" evidence="6">
    <location>
        <begin position="11"/>
        <end position="29"/>
    </location>
</feature>
<dbReference type="eggNOG" id="KOG2325">
    <property type="taxonomic scope" value="Eukaryota"/>
</dbReference>
<feature type="transmembrane region" description="Helical" evidence="7">
    <location>
        <begin position="50"/>
        <end position="76"/>
    </location>
</feature>
<dbReference type="Gene3D" id="1.20.1250.20">
    <property type="entry name" value="MFS general substrate transporter like domains"/>
    <property type="match status" value="1"/>
</dbReference>
<evidence type="ECO:0000256" key="7">
    <source>
        <dbReference type="SAM" id="Phobius"/>
    </source>
</evidence>
<dbReference type="SUPFAM" id="SSF103473">
    <property type="entry name" value="MFS general substrate transporter"/>
    <property type="match status" value="1"/>
</dbReference>
<feature type="region of interest" description="Disordered" evidence="6">
    <location>
        <begin position="1"/>
        <end position="41"/>
    </location>
</feature>
<dbReference type="GO" id="GO:0012505">
    <property type="term" value="C:endomembrane system"/>
    <property type="evidence" value="ECO:0007669"/>
    <property type="project" value="UniProtKB-SubCell"/>
</dbReference>
<keyword evidence="3 7" id="KW-0812">Transmembrane</keyword>
<comment type="subcellular location">
    <subcellularLocation>
        <location evidence="1">Endomembrane system</location>
        <topology evidence="1">Multi-pass membrane protein</topology>
    </subcellularLocation>
</comment>
<evidence type="ECO:0000256" key="2">
    <source>
        <dbReference type="ARBA" id="ARBA00022448"/>
    </source>
</evidence>
<dbReference type="InterPro" id="IPR020846">
    <property type="entry name" value="MFS_dom"/>
</dbReference>
<accession>K3X227</accession>
<dbReference type="EMBL" id="GL376562">
    <property type="status" value="NOT_ANNOTATED_CDS"/>
    <property type="molecule type" value="Genomic_DNA"/>
</dbReference>
<organism evidence="9 10">
    <name type="scientific">Globisporangium ultimum (strain ATCC 200006 / CBS 805.95 / DAOM BR144)</name>
    <name type="common">Pythium ultimum</name>
    <dbReference type="NCBI Taxonomy" id="431595"/>
    <lineage>
        <taxon>Eukaryota</taxon>
        <taxon>Sar</taxon>
        <taxon>Stramenopiles</taxon>
        <taxon>Oomycota</taxon>
        <taxon>Peronosporomycetes</taxon>
        <taxon>Pythiales</taxon>
        <taxon>Pythiaceae</taxon>
        <taxon>Globisporangium</taxon>
    </lineage>
</organism>
<evidence type="ECO:0000256" key="5">
    <source>
        <dbReference type="ARBA" id="ARBA00023136"/>
    </source>
</evidence>
<dbReference type="AlphaFoldDB" id="K3X227"/>
<dbReference type="PANTHER" id="PTHR23510">
    <property type="entry name" value="INNER MEMBRANE TRANSPORT PROTEIN YAJR"/>
    <property type="match status" value="1"/>
</dbReference>
<dbReference type="InterPro" id="IPR051068">
    <property type="entry name" value="MFS_Domain-Containing_Protein"/>
</dbReference>
<keyword evidence="10" id="KW-1185">Reference proteome</keyword>
<keyword evidence="4 7" id="KW-1133">Transmembrane helix</keyword>
<protein>
    <recommendedName>
        <fullName evidence="8">Major facilitator superfamily (MFS) profile domain-containing protein</fullName>
    </recommendedName>
</protein>
<keyword evidence="5 7" id="KW-0472">Membrane</keyword>
<dbReference type="PANTHER" id="PTHR23510:SF3">
    <property type="entry name" value="MAJOR FACILITATOR SUPERFAMILY DOMAIN-CONTAINING PROTEIN 8"/>
    <property type="match status" value="1"/>
</dbReference>
<evidence type="ECO:0000313" key="10">
    <source>
        <dbReference type="Proteomes" id="UP000019132"/>
    </source>
</evidence>
<dbReference type="EnsemblProtists" id="PYU1_T011276">
    <property type="protein sequence ID" value="PYU1_T011276"/>
    <property type="gene ID" value="PYU1_G011251"/>
</dbReference>
<evidence type="ECO:0000259" key="8">
    <source>
        <dbReference type="PROSITE" id="PS50850"/>
    </source>
</evidence>
<dbReference type="InterPro" id="IPR011701">
    <property type="entry name" value="MFS"/>
</dbReference>
<reference evidence="10" key="2">
    <citation type="submission" date="2010-04" db="EMBL/GenBank/DDBJ databases">
        <authorList>
            <person name="Buell R."/>
            <person name="Hamilton J."/>
            <person name="Hostetler J."/>
        </authorList>
    </citation>
    <scope>NUCLEOTIDE SEQUENCE [LARGE SCALE GENOMIC DNA]</scope>
    <source>
        <strain evidence="10">DAOM:BR144</strain>
    </source>
</reference>
<proteinExistence type="predicted"/>
<name>K3X227_GLOUD</name>
<dbReference type="Pfam" id="PF07690">
    <property type="entry name" value="MFS_1"/>
    <property type="match status" value="1"/>
</dbReference>
<sequence>MCEGSKRKQRQPLQQNGHAITTYGSTASTPGKPPIKDFTPSPRHRRLTRWYVNMFLINFVEFSAESSRGVVLATLFLYNKSLGGDLAFMGLLTSVFSVGRLISSTVFGWMCDRYSFKFVYLVSSGICLVGNLIYLLADAHVANSLWVLAVSRFMVGFGARNRSVCRANVAAMTTINQRLKYLTILATVVFLGYALTQDSVVSLPR</sequence>
<feature type="transmembrane region" description="Helical" evidence="7">
    <location>
        <begin position="118"/>
        <end position="137"/>
    </location>
</feature>
<dbReference type="STRING" id="431595.K3X227"/>
<keyword evidence="2" id="KW-0813">Transport</keyword>
<reference evidence="9" key="3">
    <citation type="submission" date="2015-02" db="UniProtKB">
        <authorList>
            <consortium name="EnsemblProtists"/>
        </authorList>
    </citation>
    <scope>IDENTIFICATION</scope>
    <source>
        <strain evidence="9">DAOM BR144</strain>
    </source>
</reference>
<feature type="domain" description="Major facilitator superfamily (MFS) profile" evidence="8">
    <location>
        <begin position="53"/>
        <end position="205"/>
    </location>
</feature>
<evidence type="ECO:0000256" key="1">
    <source>
        <dbReference type="ARBA" id="ARBA00004127"/>
    </source>
</evidence>
<feature type="transmembrane region" description="Helical" evidence="7">
    <location>
        <begin position="179"/>
        <end position="196"/>
    </location>
</feature>
<dbReference type="InterPro" id="IPR036259">
    <property type="entry name" value="MFS_trans_sf"/>
</dbReference>
<dbReference type="PROSITE" id="PS50850">
    <property type="entry name" value="MFS"/>
    <property type="match status" value="1"/>
</dbReference>
<dbReference type="GO" id="GO:0022857">
    <property type="term" value="F:transmembrane transporter activity"/>
    <property type="evidence" value="ECO:0007669"/>
    <property type="project" value="InterPro"/>
</dbReference>
<evidence type="ECO:0000256" key="4">
    <source>
        <dbReference type="ARBA" id="ARBA00022989"/>
    </source>
</evidence>
<dbReference type="VEuPathDB" id="FungiDB:PYU1_G011251"/>
<dbReference type="Proteomes" id="UP000019132">
    <property type="component" value="Unassembled WGS sequence"/>
</dbReference>
<evidence type="ECO:0000256" key="3">
    <source>
        <dbReference type="ARBA" id="ARBA00022692"/>
    </source>
</evidence>
<dbReference type="HOGENOM" id="CLU_1339874_0_0_1"/>
<evidence type="ECO:0000256" key="6">
    <source>
        <dbReference type="SAM" id="MobiDB-lite"/>
    </source>
</evidence>
<reference evidence="10" key="1">
    <citation type="journal article" date="2010" name="Genome Biol.">
        <title>Genome sequence of the necrotrophic plant pathogen Pythium ultimum reveals original pathogenicity mechanisms and effector repertoire.</title>
        <authorList>
            <person name="Levesque C.A."/>
            <person name="Brouwer H."/>
            <person name="Cano L."/>
            <person name="Hamilton J.P."/>
            <person name="Holt C."/>
            <person name="Huitema E."/>
            <person name="Raffaele S."/>
            <person name="Robideau G.P."/>
            <person name="Thines M."/>
            <person name="Win J."/>
            <person name="Zerillo M.M."/>
            <person name="Beakes G.W."/>
            <person name="Boore J.L."/>
            <person name="Busam D."/>
            <person name="Dumas B."/>
            <person name="Ferriera S."/>
            <person name="Fuerstenberg S.I."/>
            <person name="Gachon C.M."/>
            <person name="Gaulin E."/>
            <person name="Govers F."/>
            <person name="Grenville-Briggs L."/>
            <person name="Horner N."/>
            <person name="Hostetler J."/>
            <person name="Jiang R.H."/>
            <person name="Johnson J."/>
            <person name="Krajaejun T."/>
            <person name="Lin H."/>
            <person name="Meijer H.J."/>
            <person name="Moore B."/>
            <person name="Morris P."/>
            <person name="Phuntmart V."/>
            <person name="Puiu D."/>
            <person name="Shetty J."/>
            <person name="Stajich J.E."/>
            <person name="Tripathy S."/>
            <person name="Wawra S."/>
            <person name="van West P."/>
            <person name="Whitty B.R."/>
            <person name="Coutinho P.M."/>
            <person name="Henrissat B."/>
            <person name="Martin F."/>
            <person name="Thomas P.D."/>
            <person name="Tyler B.M."/>
            <person name="De Vries R.P."/>
            <person name="Kamoun S."/>
            <person name="Yandell M."/>
            <person name="Tisserat N."/>
            <person name="Buell C.R."/>
        </authorList>
    </citation>
    <scope>NUCLEOTIDE SEQUENCE</scope>
    <source>
        <strain evidence="10">DAOM:BR144</strain>
    </source>
</reference>
<feature type="transmembrane region" description="Helical" evidence="7">
    <location>
        <begin position="143"/>
        <end position="159"/>
    </location>
</feature>
<evidence type="ECO:0000313" key="9">
    <source>
        <dbReference type="EnsemblProtists" id="PYU1_T011276"/>
    </source>
</evidence>
<feature type="transmembrane region" description="Helical" evidence="7">
    <location>
        <begin position="88"/>
        <end position="111"/>
    </location>
</feature>